<protein>
    <submittedName>
        <fullName evidence="2">Uncharacterized protein</fullName>
    </submittedName>
</protein>
<sequence length="244" mass="27239">MKDTPVLVFIQEVPTTIIFQRRIIIPLLLLLVSGLNQGGEVMRKNIPVMRILGIIRTFMCIHIGTWIHIVIMRSLFKILISFGMAIVVLTTSVIMNLAGPLGMGGKIGKTTHMIIMIIGLTFPIRAGTTAVRGIMNIVEIVMILIIKEAVAEMVVGGSVNHVIEILSVEKEIRVHIKGMRGLGLVPVDEMIVQDQGHLEFGAMGEAIERTDMMIIKMRKLRSKGTEKRNISWSNILWHHLQLLL</sequence>
<gene>
    <name evidence="2" type="ORF">ES288_D08G051300v1</name>
</gene>
<keyword evidence="1" id="KW-1133">Transmembrane helix</keyword>
<name>A0A5D2BGN5_GOSDA</name>
<dbReference type="AlphaFoldDB" id="A0A5D2BGN5"/>
<feature type="transmembrane region" description="Helical" evidence="1">
    <location>
        <begin position="51"/>
        <end position="72"/>
    </location>
</feature>
<reference evidence="2 3" key="1">
    <citation type="submission" date="2019-06" db="EMBL/GenBank/DDBJ databases">
        <title>WGS assembly of Gossypium darwinii.</title>
        <authorList>
            <person name="Chen Z.J."/>
            <person name="Sreedasyam A."/>
            <person name="Ando A."/>
            <person name="Song Q."/>
            <person name="De L."/>
            <person name="Hulse-Kemp A."/>
            <person name="Ding M."/>
            <person name="Ye W."/>
            <person name="Kirkbride R."/>
            <person name="Jenkins J."/>
            <person name="Plott C."/>
            <person name="Lovell J."/>
            <person name="Lin Y.-M."/>
            <person name="Vaughn R."/>
            <person name="Liu B."/>
            <person name="Li W."/>
            <person name="Simpson S."/>
            <person name="Scheffler B."/>
            <person name="Saski C."/>
            <person name="Grover C."/>
            <person name="Hu G."/>
            <person name="Conover J."/>
            <person name="Carlson J."/>
            <person name="Shu S."/>
            <person name="Boston L."/>
            <person name="Williams M."/>
            <person name="Peterson D."/>
            <person name="Mcgee K."/>
            <person name="Jones D."/>
            <person name="Wendel J."/>
            <person name="Stelly D."/>
            <person name="Grimwood J."/>
            <person name="Schmutz J."/>
        </authorList>
    </citation>
    <scope>NUCLEOTIDE SEQUENCE [LARGE SCALE GENOMIC DNA]</scope>
    <source>
        <strain evidence="2">1808015.09</strain>
    </source>
</reference>
<feature type="transmembrane region" description="Helical" evidence="1">
    <location>
        <begin position="78"/>
        <end position="101"/>
    </location>
</feature>
<proteinExistence type="predicted"/>
<organism evidence="2 3">
    <name type="scientific">Gossypium darwinii</name>
    <name type="common">Darwin's cotton</name>
    <name type="synonym">Gossypium barbadense var. darwinii</name>
    <dbReference type="NCBI Taxonomy" id="34276"/>
    <lineage>
        <taxon>Eukaryota</taxon>
        <taxon>Viridiplantae</taxon>
        <taxon>Streptophyta</taxon>
        <taxon>Embryophyta</taxon>
        <taxon>Tracheophyta</taxon>
        <taxon>Spermatophyta</taxon>
        <taxon>Magnoliopsida</taxon>
        <taxon>eudicotyledons</taxon>
        <taxon>Gunneridae</taxon>
        <taxon>Pentapetalae</taxon>
        <taxon>rosids</taxon>
        <taxon>malvids</taxon>
        <taxon>Malvales</taxon>
        <taxon>Malvaceae</taxon>
        <taxon>Malvoideae</taxon>
        <taxon>Gossypium</taxon>
    </lineage>
</organism>
<evidence type="ECO:0000313" key="3">
    <source>
        <dbReference type="Proteomes" id="UP000323506"/>
    </source>
</evidence>
<keyword evidence="1" id="KW-0472">Membrane</keyword>
<evidence type="ECO:0000256" key="1">
    <source>
        <dbReference type="SAM" id="Phobius"/>
    </source>
</evidence>
<keyword evidence="1" id="KW-0812">Transmembrane</keyword>
<dbReference type="Proteomes" id="UP000323506">
    <property type="component" value="Chromosome D08"/>
</dbReference>
<keyword evidence="3" id="KW-1185">Reference proteome</keyword>
<evidence type="ECO:0000313" key="2">
    <source>
        <dbReference type="EMBL" id="TYG56277.1"/>
    </source>
</evidence>
<feature type="transmembrane region" description="Helical" evidence="1">
    <location>
        <begin position="113"/>
        <end position="135"/>
    </location>
</feature>
<accession>A0A5D2BGN5</accession>
<dbReference type="EMBL" id="CM017708">
    <property type="protein sequence ID" value="TYG56277.1"/>
    <property type="molecule type" value="Genomic_DNA"/>
</dbReference>